<dbReference type="Proteomes" id="UP000177785">
    <property type="component" value="Unassembled WGS sequence"/>
</dbReference>
<evidence type="ECO:0000256" key="2">
    <source>
        <dbReference type="ARBA" id="ARBA00007090"/>
    </source>
</evidence>
<dbReference type="PANTHER" id="PTHR32282">
    <property type="entry name" value="BINDING PROTEIN TRANSPEPTIDASE, PUTATIVE-RELATED"/>
    <property type="match status" value="1"/>
</dbReference>
<accession>A0A1G2G7G6</accession>
<protein>
    <submittedName>
        <fullName evidence="20">Uncharacterized protein</fullName>
    </submittedName>
</protein>
<keyword evidence="13" id="KW-0511">Multifunctional enzyme</keyword>
<dbReference type="NCBIfam" id="TIGR02074">
    <property type="entry name" value="PBP_1a_fam"/>
    <property type="match status" value="1"/>
</dbReference>
<dbReference type="Gene3D" id="3.40.710.10">
    <property type="entry name" value="DD-peptidase/beta-lactamase superfamily"/>
    <property type="match status" value="1"/>
</dbReference>
<dbReference type="SUPFAM" id="SSF53955">
    <property type="entry name" value="Lysozyme-like"/>
    <property type="match status" value="1"/>
</dbReference>
<dbReference type="EMBL" id="MHNL01000001">
    <property type="protein sequence ID" value="OGZ46194.1"/>
    <property type="molecule type" value="Genomic_DNA"/>
</dbReference>
<keyword evidence="14" id="KW-0961">Cell wall biogenesis/degradation</keyword>
<evidence type="ECO:0000313" key="20">
    <source>
        <dbReference type="EMBL" id="OGZ46194.1"/>
    </source>
</evidence>
<dbReference type="GO" id="GO:0008955">
    <property type="term" value="F:peptidoglycan glycosyltransferase activity"/>
    <property type="evidence" value="ECO:0007669"/>
    <property type="project" value="UniProtKB-EC"/>
</dbReference>
<dbReference type="InterPro" id="IPR001460">
    <property type="entry name" value="PCN-bd_Tpept"/>
</dbReference>
<evidence type="ECO:0000256" key="16">
    <source>
        <dbReference type="ARBA" id="ARBA00049902"/>
    </source>
</evidence>
<keyword evidence="11" id="KW-0573">Peptidoglycan synthesis</keyword>
<gene>
    <name evidence="20" type="ORF">A2756_06340</name>
</gene>
<keyword evidence="12 17" id="KW-0472">Membrane</keyword>
<dbReference type="Gene3D" id="1.10.3810.10">
    <property type="entry name" value="Biosynthetic peptidoglycan transglycosylase-like"/>
    <property type="match status" value="1"/>
</dbReference>
<evidence type="ECO:0000256" key="7">
    <source>
        <dbReference type="ARBA" id="ARBA00022676"/>
    </source>
</evidence>
<dbReference type="GO" id="GO:0009002">
    <property type="term" value="F:serine-type D-Ala-D-Ala carboxypeptidase activity"/>
    <property type="evidence" value="ECO:0007669"/>
    <property type="project" value="UniProtKB-EC"/>
</dbReference>
<reference evidence="20 21" key="1">
    <citation type="journal article" date="2016" name="Nat. Commun.">
        <title>Thousands of microbial genomes shed light on interconnected biogeochemical processes in an aquifer system.</title>
        <authorList>
            <person name="Anantharaman K."/>
            <person name="Brown C.T."/>
            <person name="Hug L.A."/>
            <person name="Sharon I."/>
            <person name="Castelle C.J."/>
            <person name="Probst A.J."/>
            <person name="Thomas B.C."/>
            <person name="Singh A."/>
            <person name="Wilkins M.J."/>
            <person name="Karaoz U."/>
            <person name="Brodie E.L."/>
            <person name="Williams K.H."/>
            <person name="Hubbard S.S."/>
            <person name="Banfield J.F."/>
        </authorList>
    </citation>
    <scope>NUCLEOTIDE SEQUENCE [LARGE SCALE GENOMIC DNA]</scope>
</reference>
<keyword evidence="9" id="KW-0378">Hydrolase</keyword>
<feature type="domain" description="Penicillin-binding protein transpeptidase" evidence="18">
    <location>
        <begin position="334"/>
        <end position="607"/>
    </location>
</feature>
<dbReference type="InterPro" id="IPR001264">
    <property type="entry name" value="Glyco_trans_51"/>
</dbReference>
<dbReference type="Pfam" id="PF00905">
    <property type="entry name" value="Transpeptidase"/>
    <property type="match status" value="1"/>
</dbReference>
<evidence type="ECO:0000256" key="13">
    <source>
        <dbReference type="ARBA" id="ARBA00023268"/>
    </source>
</evidence>
<dbReference type="GO" id="GO:0008360">
    <property type="term" value="P:regulation of cell shape"/>
    <property type="evidence" value="ECO:0007669"/>
    <property type="project" value="UniProtKB-KW"/>
</dbReference>
<evidence type="ECO:0000256" key="3">
    <source>
        <dbReference type="ARBA" id="ARBA00007739"/>
    </source>
</evidence>
<evidence type="ECO:0000256" key="11">
    <source>
        <dbReference type="ARBA" id="ARBA00022984"/>
    </source>
</evidence>
<keyword evidence="6" id="KW-0645">Protease</keyword>
<keyword evidence="17" id="KW-1133">Transmembrane helix</keyword>
<evidence type="ECO:0000256" key="14">
    <source>
        <dbReference type="ARBA" id="ARBA00023316"/>
    </source>
</evidence>
<feature type="domain" description="Glycosyl transferase family 51" evidence="19">
    <location>
        <begin position="71"/>
        <end position="242"/>
    </location>
</feature>
<dbReference type="SUPFAM" id="SSF56601">
    <property type="entry name" value="beta-lactamase/transpeptidase-like"/>
    <property type="match status" value="1"/>
</dbReference>
<dbReference type="GO" id="GO:0030288">
    <property type="term" value="C:outer membrane-bounded periplasmic space"/>
    <property type="evidence" value="ECO:0007669"/>
    <property type="project" value="TreeGrafter"/>
</dbReference>
<keyword evidence="17" id="KW-0812">Transmembrane</keyword>
<evidence type="ECO:0000256" key="17">
    <source>
        <dbReference type="SAM" id="Phobius"/>
    </source>
</evidence>
<comment type="catalytic activity">
    <reaction evidence="15">
        <text>Preferential cleavage: (Ac)2-L-Lys-D-Ala-|-D-Ala. Also transpeptidation of peptidyl-alanyl moieties that are N-acyl substituents of D-alanine.</text>
        <dbReference type="EC" id="3.4.16.4"/>
    </reaction>
</comment>
<dbReference type="PANTHER" id="PTHR32282:SF11">
    <property type="entry name" value="PENICILLIN-BINDING PROTEIN 1B"/>
    <property type="match status" value="1"/>
</dbReference>
<keyword evidence="10" id="KW-0133">Cell shape</keyword>
<proteinExistence type="inferred from homology"/>
<evidence type="ECO:0000256" key="10">
    <source>
        <dbReference type="ARBA" id="ARBA00022960"/>
    </source>
</evidence>
<comment type="similarity">
    <text evidence="2">In the C-terminal section; belongs to the transpeptidase family.</text>
</comment>
<dbReference type="GO" id="GO:0071555">
    <property type="term" value="P:cell wall organization"/>
    <property type="evidence" value="ECO:0007669"/>
    <property type="project" value="UniProtKB-KW"/>
</dbReference>
<keyword evidence="4" id="KW-1003">Cell membrane</keyword>
<evidence type="ECO:0000256" key="15">
    <source>
        <dbReference type="ARBA" id="ARBA00034000"/>
    </source>
</evidence>
<dbReference type="GO" id="GO:0008658">
    <property type="term" value="F:penicillin binding"/>
    <property type="evidence" value="ECO:0007669"/>
    <property type="project" value="InterPro"/>
</dbReference>
<keyword evidence="5" id="KW-0121">Carboxypeptidase</keyword>
<dbReference type="Pfam" id="PF00912">
    <property type="entry name" value="Transgly"/>
    <property type="match status" value="1"/>
</dbReference>
<sequence length="822" mass="91348">MPVKSIKRSFAKKAFLAIFIVGCIGAVAVILAAVVFIFTLDVPSIDSFKEREVVQSTKIYDRTGEIPLFEIYGEEKRTVIPFAEIPRNAKNATLAIEDSRFYSHAGVSIIGILRAFFTDLLHGRFLVQGGSTITQQLVKKTLLTSEHTITRKIKEAVLATKMETIYSKDEILNLYLNQIPYGSNAYGIEAASLTFFSKHARDLTLAEAAYLAAMVNAPSYYSPYGNHRSDLDQRKNTVLNRMADLGYIDDTEAGKAKEEHVIFLPYKEQGIKAPHFVMYVIEQLNEVYGEDFVKKNGLKITTSLDVPLQKKAEETVTTHAAEIEKNFNAKNTGLVSLNPKTGEILAMVGSRDYFNIKEDGNFNVTLANRQPGSAFKPIVYATGFKKGYTPDTVLFDVETEFAVQGAESYKPKNYDNIFRGPISLRDALAQSINIPAVKLLYLVGIKDAINTAKDLGITTIEDPNRYGLTLVLGGGEVRLLDLTSAYGVFANDGVRNHPISILKIEKSDGTILEEYKPEPKEVLNVEVARTISDILSDNKARTPAYGANSALYFPDRDVAVKTGTTNDYRDTWVIGYTPNLVTGVWAGNNDNSSMEKKVAGLVVAPIWHDFMARAFTNIPKESFTKPQPNLPTKPILRGIWKGGQTYRIDKISGEIAKDQTPPELIEERVVEDIHSILYWVNKNDPLGPTPTNPWADSQFANWENGVRAWVQGHNITTTPTGNDATHTTENKPLINVQYPQQNQSVPRNTILPIQLSIQSTYPVRQIDYFVNGVFSGSAKENFTQFTIDLSTIDQSTTNIVVKIKTYDTIGNTNEQTVTLTLS</sequence>
<dbReference type="FunFam" id="1.10.3810.10:FF:000001">
    <property type="entry name" value="Penicillin-binding protein 1A"/>
    <property type="match status" value="1"/>
</dbReference>
<evidence type="ECO:0000259" key="18">
    <source>
        <dbReference type="Pfam" id="PF00905"/>
    </source>
</evidence>
<dbReference type="InterPro" id="IPR023346">
    <property type="entry name" value="Lysozyme-like_dom_sf"/>
</dbReference>
<dbReference type="Gene3D" id="2.60.40.10">
    <property type="entry name" value="Immunoglobulins"/>
    <property type="match status" value="1"/>
</dbReference>
<evidence type="ECO:0000256" key="8">
    <source>
        <dbReference type="ARBA" id="ARBA00022679"/>
    </source>
</evidence>
<evidence type="ECO:0000313" key="21">
    <source>
        <dbReference type="Proteomes" id="UP000177785"/>
    </source>
</evidence>
<dbReference type="InterPro" id="IPR036950">
    <property type="entry name" value="PBP_transglycosylase"/>
</dbReference>
<keyword evidence="7" id="KW-0328">Glycosyltransferase</keyword>
<evidence type="ECO:0000259" key="19">
    <source>
        <dbReference type="Pfam" id="PF00912"/>
    </source>
</evidence>
<dbReference type="GO" id="GO:0005886">
    <property type="term" value="C:plasma membrane"/>
    <property type="evidence" value="ECO:0007669"/>
    <property type="project" value="UniProtKB-SubCell"/>
</dbReference>
<evidence type="ECO:0000256" key="4">
    <source>
        <dbReference type="ARBA" id="ARBA00022475"/>
    </source>
</evidence>
<feature type="transmembrane region" description="Helical" evidence="17">
    <location>
        <begin position="14"/>
        <end position="40"/>
    </location>
</feature>
<organism evidence="20 21">
    <name type="scientific">Candidatus Ryanbacteria bacterium RIFCSPHIGHO2_01_FULL_48_27</name>
    <dbReference type="NCBI Taxonomy" id="1802115"/>
    <lineage>
        <taxon>Bacteria</taxon>
        <taxon>Candidatus Ryaniibacteriota</taxon>
    </lineage>
</organism>
<evidence type="ECO:0000256" key="5">
    <source>
        <dbReference type="ARBA" id="ARBA00022645"/>
    </source>
</evidence>
<evidence type="ECO:0000256" key="12">
    <source>
        <dbReference type="ARBA" id="ARBA00023136"/>
    </source>
</evidence>
<dbReference type="InterPro" id="IPR050396">
    <property type="entry name" value="Glycosyltr_51/Transpeptidase"/>
</dbReference>
<dbReference type="AlphaFoldDB" id="A0A1G2G7G6"/>
<dbReference type="STRING" id="1802115.A2756_06340"/>
<evidence type="ECO:0000256" key="9">
    <source>
        <dbReference type="ARBA" id="ARBA00022801"/>
    </source>
</evidence>
<evidence type="ECO:0000256" key="1">
    <source>
        <dbReference type="ARBA" id="ARBA00004236"/>
    </source>
</evidence>
<name>A0A1G2G7G6_9BACT</name>
<comment type="similarity">
    <text evidence="3">In the N-terminal section; belongs to the glycosyltransferase 51 family.</text>
</comment>
<dbReference type="InterPro" id="IPR013783">
    <property type="entry name" value="Ig-like_fold"/>
</dbReference>
<comment type="caution">
    <text evidence="20">The sequence shown here is derived from an EMBL/GenBank/DDBJ whole genome shotgun (WGS) entry which is preliminary data.</text>
</comment>
<dbReference type="GO" id="GO:0009252">
    <property type="term" value="P:peptidoglycan biosynthetic process"/>
    <property type="evidence" value="ECO:0007669"/>
    <property type="project" value="UniProtKB-KW"/>
</dbReference>
<keyword evidence="8" id="KW-0808">Transferase</keyword>
<comment type="subcellular location">
    <subcellularLocation>
        <location evidence="1">Cell membrane</location>
    </subcellularLocation>
</comment>
<dbReference type="GO" id="GO:0006508">
    <property type="term" value="P:proteolysis"/>
    <property type="evidence" value="ECO:0007669"/>
    <property type="project" value="UniProtKB-KW"/>
</dbReference>
<comment type="catalytic activity">
    <reaction evidence="16">
        <text>[GlcNAc-(1-&gt;4)-Mur2Ac(oyl-L-Ala-gamma-D-Glu-L-Lys-D-Ala-D-Ala)](n)-di-trans,octa-cis-undecaprenyl diphosphate + beta-D-GlcNAc-(1-&gt;4)-Mur2Ac(oyl-L-Ala-gamma-D-Glu-L-Lys-D-Ala-D-Ala)-di-trans,octa-cis-undecaprenyl diphosphate = [GlcNAc-(1-&gt;4)-Mur2Ac(oyl-L-Ala-gamma-D-Glu-L-Lys-D-Ala-D-Ala)](n+1)-di-trans,octa-cis-undecaprenyl diphosphate + di-trans,octa-cis-undecaprenyl diphosphate + H(+)</text>
        <dbReference type="Rhea" id="RHEA:23708"/>
        <dbReference type="Rhea" id="RHEA-COMP:9602"/>
        <dbReference type="Rhea" id="RHEA-COMP:9603"/>
        <dbReference type="ChEBI" id="CHEBI:15378"/>
        <dbReference type="ChEBI" id="CHEBI:58405"/>
        <dbReference type="ChEBI" id="CHEBI:60033"/>
        <dbReference type="ChEBI" id="CHEBI:78435"/>
        <dbReference type="EC" id="2.4.99.28"/>
    </reaction>
</comment>
<dbReference type="InterPro" id="IPR012338">
    <property type="entry name" value="Beta-lactam/transpept-like"/>
</dbReference>
<evidence type="ECO:0000256" key="6">
    <source>
        <dbReference type="ARBA" id="ARBA00022670"/>
    </source>
</evidence>